<evidence type="ECO:0000256" key="2">
    <source>
        <dbReference type="ARBA" id="ARBA00022857"/>
    </source>
</evidence>
<proteinExistence type="inferred from homology"/>
<dbReference type="AlphaFoldDB" id="V2XJE7"/>
<dbReference type="PANTHER" id="PTHR43976">
    <property type="entry name" value="SHORT CHAIN DEHYDROGENASE"/>
    <property type="match status" value="1"/>
</dbReference>
<dbReference type="PANTHER" id="PTHR43976:SF16">
    <property type="entry name" value="SHORT-CHAIN DEHYDROGENASE_REDUCTASE FAMILY PROTEIN"/>
    <property type="match status" value="1"/>
</dbReference>
<evidence type="ECO:0000313" key="6">
    <source>
        <dbReference type="Proteomes" id="UP000017559"/>
    </source>
</evidence>
<gene>
    <name evidence="5" type="ORF">Moror_13040</name>
</gene>
<dbReference type="Gene3D" id="3.40.50.720">
    <property type="entry name" value="NAD(P)-binding Rossmann-like Domain"/>
    <property type="match status" value="1"/>
</dbReference>
<dbReference type="Proteomes" id="UP000017559">
    <property type="component" value="Unassembled WGS sequence"/>
</dbReference>
<reference evidence="5 6" key="1">
    <citation type="journal article" date="2014" name="BMC Genomics">
        <title>Genome and secretome analysis of the hemibiotrophic fungal pathogen, Moniliophthora roreri, which causes frosty pod rot disease of cacao: mechanisms of the biotrophic and necrotrophic phases.</title>
        <authorList>
            <person name="Meinhardt L.W."/>
            <person name="Costa G.G.L."/>
            <person name="Thomazella D.P.T."/>
            <person name="Teixeira P.J.P.L."/>
            <person name="Carazzolle M.F."/>
            <person name="Schuster S.C."/>
            <person name="Carlson J.E."/>
            <person name="Guiltinan M.J."/>
            <person name="Mieczkowski P."/>
            <person name="Farmer A."/>
            <person name="Ramaraj T."/>
            <person name="Crozier J."/>
            <person name="Davis R.E."/>
            <person name="Shao J."/>
            <person name="Melnick R.L."/>
            <person name="Pereira G.A.G."/>
            <person name="Bailey B.A."/>
        </authorList>
    </citation>
    <scope>NUCLEOTIDE SEQUENCE [LARGE SCALE GENOMIC DNA]</scope>
    <source>
        <strain evidence="5 6">MCA 2997</strain>
    </source>
</reference>
<dbReference type="GO" id="GO:0016491">
    <property type="term" value="F:oxidoreductase activity"/>
    <property type="evidence" value="ECO:0007669"/>
    <property type="project" value="UniProtKB-KW"/>
</dbReference>
<organism evidence="5 6">
    <name type="scientific">Moniliophthora roreri (strain MCA 2997)</name>
    <name type="common">Cocoa frosty pod rot fungus</name>
    <name type="synonym">Crinipellis roreri</name>
    <dbReference type="NCBI Taxonomy" id="1381753"/>
    <lineage>
        <taxon>Eukaryota</taxon>
        <taxon>Fungi</taxon>
        <taxon>Dikarya</taxon>
        <taxon>Basidiomycota</taxon>
        <taxon>Agaricomycotina</taxon>
        <taxon>Agaricomycetes</taxon>
        <taxon>Agaricomycetidae</taxon>
        <taxon>Agaricales</taxon>
        <taxon>Marasmiineae</taxon>
        <taxon>Marasmiaceae</taxon>
        <taxon>Moniliophthora</taxon>
    </lineage>
</organism>
<name>V2XJE7_MONRO</name>
<comment type="caution">
    <text evidence="5">The sequence shown here is derived from an EMBL/GenBank/DDBJ whole genome shotgun (WGS) entry which is preliminary data.</text>
</comment>
<keyword evidence="3" id="KW-0560">Oxidoreductase</keyword>
<keyword evidence="2" id="KW-0521">NADP</keyword>
<evidence type="ECO:0000313" key="5">
    <source>
        <dbReference type="EMBL" id="ESK93857.1"/>
    </source>
</evidence>
<dbReference type="PRINTS" id="PR00080">
    <property type="entry name" value="SDRFAMILY"/>
</dbReference>
<dbReference type="InterPro" id="IPR036291">
    <property type="entry name" value="NAD(P)-bd_dom_sf"/>
</dbReference>
<dbReference type="PROSITE" id="PS51257">
    <property type="entry name" value="PROKAR_LIPOPROTEIN"/>
    <property type="match status" value="1"/>
</dbReference>
<evidence type="ECO:0000256" key="1">
    <source>
        <dbReference type="ARBA" id="ARBA00006484"/>
    </source>
</evidence>
<accession>V2XJE7</accession>
<dbReference type="InterPro" id="IPR002347">
    <property type="entry name" value="SDR_fam"/>
</dbReference>
<dbReference type="Pfam" id="PF00106">
    <property type="entry name" value="adh_short"/>
    <property type="match status" value="1"/>
</dbReference>
<sequence>MIQRREYKLLSRRIARAVMSSLAPVILITGCSTGFGRSLALEALSRGMRVIATARRLDSIADLGEKGAKKLVLDVTATRDVLVGFVDDAIGAFGQIDILVHNAGYLLAGAVEENSEEQMRSQFDTNFFGLVNLTCAFLPHFRARRTGTIINISSQSVHLVPSGCGMYSASKAAVDCISAAWSKELAPFNIRTMSVALGGFRTALAGSNMELPANPIDEYDSAHEFLTVVQRESGQDFRGDPDKAAKKLLDVISLKGDDGLPHRLPARLAMGEDAVSHTPRILREQLKEAEEWREYGSGTDVEGVVIPDTGGRW</sequence>
<evidence type="ECO:0000256" key="3">
    <source>
        <dbReference type="ARBA" id="ARBA00023002"/>
    </source>
</evidence>
<dbReference type="InterPro" id="IPR051911">
    <property type="entry name" value="SDR_oxidoreductase"/>
</dbReference>
<dbReference type="InterPro" id="IPR020904">
    <property type="entry name" value="Sc_DH/Rdtase_CS"/>
</dbReference>
<keyword evidence="6" id="KW-1185">Reference proteome</keyword>
<protein>
    <submittedName>
        <fullName evidence="5">Short-chain dehydrogenase reductase sdr</fullName>
    </submittedName>
</protein>
<comment type="similarity">
    <text evidence="1 4">Belongs to the short-chain dehydrogenases/reductases (SDR) family.</text>
</comment>
<evidence type="ECO:0000256" key="4">
    <source>
        <dbReference type="RuleBase" id="RU000363"/>
    </source>
</evidence>
<dbReference type="PRINTS" id="PR00081">
    <property type="entry name" value="GDHRDH"/>
</dbReference>
<dbReference type="PROSITE" id="PS00061">
    <property type="entry name" value="ADH_SHORT"/>
    <property type="match status" value="1"/>
</dbReference>
<dbReference type="KEGG" id="mrr:Moror_13040"/>
<dbReference type="SUPFAM" id="SSF51735">
    <property type="entry name" value="NAD(P)-binding Rossmann-fold domains"/>
    <property type="match status" value="1"/>
</dbReference>
<dbReference type="CDD" id="cd05374">
    <property type="entry name" value="17beta-HSD-like_SDR_c"/>
    <property type="match status" value="1"/>
</dbReference>
<dbReference type="HOGENOM" id="CLU_010194_2_9_1"/>
<dbReference type="EMBL" id="AWSO01000173">
    <property type="protein sequence ID" value="ESK93857.1"/>
    <property type="molecule type" value="Genomic_DNA"/>
</dbReference>
<dbReference type="OrthoDB" id="1274115at2759"/>